<evidence type="ECO:0000313" key="1">
    <source>
        <dbReference type="EMBL" id="CAF4755408.1"/>
    </source>
</evidence>
<sequence length="32" mass="3654">MFPLAKGAYLFNGADEQEWQIGRDTDATFVVY</sequence>
<dbReference type="EMBL" id="CAJOBP010041097">
    <property type="protein sequence ID" value="CAF4755408.1"/>
    <property type="molecule type" value="Genomic_DNA"/>
</dbReference>
<keyword evidence="3" id="KW-1185">Reference proteome</keyword>
<organism evidence="2 3">
    <name type="scientific">Rotaria socialis</name>
    <dbReference type="NCBI Taxonomy" id="392032"/>
    <lineage>
        <taxon>Eukaryota</taxon>
        <taxon>Metazoa</taxon>
        <taxon>Spiralia</taxon>
        <taxon>Gnathifera</taxon>
        <taxon>Rotifera</taxon>
        <taxon>Eurotatoria</taxon>
        <taxon>Bdelloidea</taxon>
        <taxon>Philodinida</taxon>
        <taxon>Philodinidae</taxon>
        <taxon>Rotaria</taxon>
    </lineage>
</organism>
<protein>
    <submittedName>
        <fullName evidence="2">Uncharacterized protein</fullName>
    </submittedName>
</protein>
<reference evidence="2" key="1">
    <citation type="submission" date="2021-02" db="EMBL/GenBank/DDBJ databases">
        <authorList>
            <person name="Nowell W R."/>
        </authorList>
    </citation>
    <scope>NUCLEOTIDE SEQUENCE</scope>
</reference>
<evidence type="ECO:0000313" key="2">
    <source>
        <dbReference type="EMBL" id="CAF4906444.1"/>
    </source>
</evidence>
<name>A0A821VG54_9BILA</name>
<dbReference type="Proteomes" id="UP000663873">
    <property type="component" value="Unassembled WGS sequence"/>
</dbReference>
<feature type="non-terminal residue" evidence="2">
    <location>
        <position position="32"/>
    </location>
</feature>
<evidence type="ECO:0000313" key="3">
    <source>
        <dbReference type="Proteomes" id="UP000663873"/>
    </source>
</evidence>
<gene>
    <name evidence="1" type="ORF">UJA718_LOCUS39158</name>
    <name evidence="2" type="ORF">UJA718_LOCUS45767</name>
</gene>
<proteinExistence type="predicted"/>
<dbReference type="EMBL" id="CAJOBP010078426">
    <property type="protein sequence ID" value="CAF4906444.1"/>
    <property type="molecule type" value="Genomic_DNA"/>
</dbReference>
<dbReference type="AlphaFoldDB" id="A0A821VG54"/>
<accession>A0A821VG54</accession>
<comment type="caution">
    <text evidence="2">The sequence shown here is derived from an EMBL/GenBank/DDBJ whole genome shotgun (WGS) entry which is preliminary data.</text>
</comment>